<reference evidence="1" key="1">
    <citation type="journal article" date="2020" name="Nat. Commun.">
        <title>Large-scale genome sequencing of mycorrhizal fungi provides insights into the early evolution of symbiotic traits.</title>
        <authorList>
            <person name="Miyauchi S."/>
            <person name="Kiss E."/>
            <person name="Kuo A."/>
            <person name="Drula E."/>
            <person name="Kohler A."/>
            <person name="Sanchez-Garcia M."/>
            <person name="Morin E."/>
            <person name="Andreopoulos B."/>
            <person name="Barry K.W."/>
            <person name="Bonito G."/>
            <person name="Buee M."/>
            <person name="Carver A."/>
            <person name="Chen C."/>
            <person name="Cichocki N."/>
            <person name="Clum A."/>
            <person name="Culley D."/>
            <person name="Crous P.W."/>
            <person name="Fauchery L."/>
            <person name="Girlanda M."/>
            <person name="Hayes R.D."/>
            <person name="Keri Z."/>
            <person name="LaButti K."/>
            <person name="Lipzen A."/>
            <person name="Lombard V."/>
            <person name="Magnuson J."/>
            <person name="Maillard F."/>
            <person name="Murat C."/>
            <person name="Nolan M."/>
            <person name="Ohm R.A."/>
            <person name="Pangilinan J."/>
            <person name="Pereira M.F."/>
            <person name="Perotto S."/>
            <person name="Peter M."/>
            <person name="Pfister S."/>
            <person name="Riley R."/>
            <person name="Sitrit Y."/>
            <person name="Stielow J.B."/>
            <person name="Szollosi G."/>
            <person name="Zifcakova L."/>
            <person name="Stursova M."/>
            <person name="Spatafora J.W."/>
            <person name="Tedersoo L."/>
            <person name="Vaario L.M."/>
            <person name="Yamada A."/>
            <person name="Yan M."/>
            <person name="Wang P."/>
            <person name="Xu J."/>
            <person name="Bruns T."/>
            <person name="Baldrian P."/>
            <person name="Vilgalys R."/>
            <person name="Dunand C."/>
            <person name="Henrissat B."/>
            <person name="Grigoriev I.V."/>
            <person name="Hibbett D."/>
            <person name="Nagy L.G."/>
            <person name="Martin F.M."/>
        </authorList>
    </citation>
    <scope>NUCLEOTIDE SEQUENCE</scope>
    <source>
        <strain evidence="1">UP504</strain>
    </source>
</reference>
<dbReference type="Proteomes" id="UP000886523">
    <property type="component" value="Unassembled WGS sequence"/>
</dbReference>
<gene>
    <name evidence="1" type="ORF">BS47DRAFT_1391996</name>
</gene>
<sequence>MKQDIESHGMIAICIEVKDMDLAVFLVLNNNGSQANPSASNSGSGYGTALHAPNVVDLTPLEIAQAKHTLMLKT</sequence>
<proteinExistence type="predicted"/>
<evidence type="ECO:0000313" key="2">
    <source>
        <dbReference type="Proteomes" id="UP000886523"/>
    </source>
</evidence>
<organism evidence="1 2">
    <name type="scientific">Hydnum rufescens UP504</name>
    <dbReference type="NCBI Taxonomy" id="1448309"/>
    <lineage>
        <taxon>Eukaryota</taxon>
        <taxon>Fungi</taxon>
        <taxon>Dikarya</taxon>
        <taxon>Basidiomycota</taxon>
        <taxon>Agaricomycotina</taxon>
        <taxon>Agaricomycetes</taxon>
        <taxon>Cantharellales</taxon>
        <taxon>Hydnaceae</taxon>
        <taxon>Hydnum</taxon>
    </lineage>
</organism>
<dbReference type="AlphaFoldDB" id="A0A9P6AZU2"/>
<keyword evidence="2" id="KW-1185">Reference proteome</keyword>
<name>A0A9P6AZU2_9AGAM</name>
<evidence type="ECO:0000313" key="1">
    <source>
        <dbReference type="EMBL" id="KAF9514895.1"/>
    </source>
</evidence>
<comment type="caution">
    <text evidence="1">The sequence shown here is derived from an EMBL/GenBank/DDBJ whole genome shotgun (WGS) entry which is preliminary data.</text>
</comment>
<protein>
    <submittedName>
        <fullName evidence="1">Uncharacterized protein</fullName>
    </submittedName>
</protein>
<accession>A0A9P6AZU2</accession>
<dbReference type="EMBL" id="MU128955">
    <property type="protein sequence ID" value="KAF9514895.1"/>
    <property type="molecule type" value="Genomic_DNA"/>
</dbReference>